<keyword evidence="2" id="KW-0436">Ligase</keyword>
<comment type="caution">
    <text evidence="2">The sequence shown here is derived from an EMBL/GenBank/DDBJ whole genome shotgun (WGS) entry which is preliminary data.</text>
</comment>
<organism evidence="2 3">
    <name type="scientific">Desulforamulus hydrothermalis Lam5 = DSM 18033</name>
    <dbReference type="NCBI Taxonomy" id="1121428"/>
    <lineage>
        <taxon>Bacteria</taxon>
        <taxon>Bacillati</taxon>
        <taxon>Bacillota</taxon>
        <taxon>Clostridia</taxon>
        <taxon>Eubacteriales</taxon>
        <taxon>Peptococcaceae</taxon>
        <taxon>Desulforamulus</taxon>
    </lineage>
</organism>
<dbReference type="SUPFAM" id="SSF56801">
    <property type="entry name" value="Acetyl-CoA synthetase-like"/>
    <property type="match status" value="1"/>
</dbReference>
<dbReference type="EMBL" id="CAOS01000013">
    <property type="protein sequence ID" value="CCO09206.1"/>
    <property type="molecule type" value="Genomic_DNA"/>
</dbReference>
<dbReference type="Proteomes" id="UP000009315">
    <property type="component" value="Unassembled WGS sequence"/>
</dbReference>
<dbReference type="eggNOG" id="COG1541">
    <property type="taxonomic scope" value="Bacteria"/>
</dbReference>
<dbReference type="Pfam" id="PF00501">
    <property type="entry name" value="AMP-binding"/>
    <property type="match status" value="1"/>
</dbReference>
<dbReference type="OrthoDB" id="580775at2"/>
<dbReference type="InterPro" id="IPR000873">
    <property type="entry name" value="AMP-dep_synth/lig_dom"/>
</dbReference>
<evidence type="ECO:0000259" key="1">
    <source>
        <dbReference type="Pfam" id="PF00501"/>
    </source>
</evidence>
<keyword evidence="3" id="KW-1185">Reference proteome</keyword>
<dbReference type="NCBIfam" id="NF045666">
    <property type="entry name" value="DVU1553_fam_AMP"/>
    <property type="match status" value="1"/>
</dbReference>
<dbReference type="PANTHER" id="PTHR43845:SF1">
    <property type="entry name" value="BLR5969 PROTEIN"/>
    <property type="match status" value="1"/>
</dbReference>
<proteinExistence type="predicted"/>
<dbReference type="InterPro" id="IPR042099">
    <property type="entry name" value="ANL_N_sf"/>
</dbReference>
<protein>
    <submittedName>
        <fullName evidence="2">Phenylacetate--CoA ligase</fullName>
        <ecNumber evidence="2">6.2.1.30</ecNumber>
    </submittedName>
</protein>
<dbReference type="STRING" id="1121428.DESHY_60378"/>
<feature type="domain" description="AMP-dependent synthetase/ligase" evidence="1">
    <location>
        <begin position="100"/>
        <end position="293"/>
    </location>
</feature>
<reference evidence="2 3" key="1">
    <citation type="journal article" date="2013" name="Genome Announc.">
        <title>Genome Sequence of the Sulfate-Reducing Bacterium Desulfotomaculum hydrothermale Lam5(T).</title>
        <authorList>
            <person name="Amin O."/>
            <person name="Fardeau M.L."/>
            <person name="Valette O."/>
            <person name="Hirschler-Rea A."/>
            <person name="Barbe V."/>
            <person name="Medigue C."/>
            <person name="Vacherie B."/>
            <person name="Ollivier B."/>
            <person name="Bertin P.N."/>
            <person name="Dolla A."/>
        </authorList>
    </citation>
    <scope>NUCLEOTIDE SEQUENCE [LARGE SCALE GENOMIC DNA]</scope>
    <source>
        <strain evidence="3">Lam5 / DSM 18033</strain>
    </source>
</reference>
<dbReference type="RefSeq" id="WP_008413092.1">
    <property type="nucleotide sequence ID" value="NZ_CAOS01000013.1"/>
</dbReference>
<dbReference type="GO" id="GO:0047475">
    <property type="term" value="F:phenylacetate-CoA ligase activity"/>
    <property type="evidence" value="ECO:0007669"/>
    <property type="project" value="UniProtKB-EC"/>
</dbReference>
<dbReference type="PANTHER" id="PTHR43845">
    <property type="entry name" value="BLR5969 PROTEIN"/>
    <property type="match status" value="1"/>
</dbReference>
<dbReference type="AlphaFoldDB" id="K8EKZ9"/>
<dbReference type="EC" id="6.2.1.30" evidence="2"/>
<gene>
    <name evidence="2" type="ORF">DESHY_60378</name>
</gene>
<dbReference type="Gene3D" id="3.40.50.12780">
    <property type="entry name" value="N-terminal domain of ligase-like"/>
    <property type="match status" value="1"/>
</dbReference>
<evidence type="ECO:0000313" key="3">
    <source>
        <dbReference type="Proteomes" id="UP000009315"/>
    </source>
</evidence>
<evidence type="ECO:0000313" key="2">
    <source>
        <dbReference type="EMBL" id="CCO09206.1"/>
    </source>
</evidence>
<sequence>MEMTPLNNWIARKIGVNVSGLTRENIEKYQLQKLRAILELVKNKSVFYRKALADFKTESLTCLAGLKYISYTTAEEIRNNPLHFLCVSQDQICRVVTLQSSGTTGEPKRLYFTKEDQELTIDFFHIGMSTLVVPGDRVLILLPGKLPGSVGDLLAKGLSRLGVKGIHHGLVTDPGRTLQIMLEQEVNALVGIPTQVLSLARYRDEDGNNIPLKLKSVLLSTDYVPQAITRELQQSWDCRVYSHYGMTEMGFGGAVECQALAGYHLREADLYFEIINPVTGLPVPEGEEGEVVFTTLTRQGMPLIRYRTGDRARFIPEPCPCGTILKRMAPVTGRLNNVCQVAGGLLTMSDLDEALFPVAGLLNFQASLSCPEGIDRLTVGVWLNGEANMTAIRKALDTIPLIHSATKQGNLEVNITILPGGVPASGAKRIITDLRERGEINEKIVSGHVAAS</sequence>
<name>K8EKZ9_9FIRM</name>
<accession>K8EKZ9</accession>